<name>A0ABW1HHX7_9ACTN</name>
<sequence length="177" mass="17560">MVMSELCGIGLAVISAGLAWILRDAPGGLPLLAVWLVVMHTGVLLAAVDVAVRRLPTPVISAAALTVGVLLAGQAAATGQAQTLVTATLAVAALGGLYLALVLVAGSGMGLGDVRLAALLGAALGATSWPAVFLGGLLPFVLAVPEALARLALRRTRSIAFGPYLVAGALIAVVVDI</sequence>
<evidence type="ECO:0000259" key="2">
    <source>
        <dbReference type="Pfam" id="PF01478"/>
    </source>
</evidence>
<dbReference type="GO" id="GO:0004190">
    <property type="term" value="F:aspartic-type endopeptidase activity"/>
    <property type="evidence" value="ECO:0007669"/>
    <property type="project" value="UniProtKB-EC"/>
</dbReference>
<feature type="transmembrane region" description="Helical" evidence="1">
    <location>
        <begin position="116"/>
        <end position="138"/>
    </location>
</feature>
<accession>A0ABW1HHX7</accession>
<organism evidence="3 4">
    <name type="scientific">Micromonospora harpali</name>
    <dbReference type="NCBI Taxonomy" id="1490225"/>
    <lineage>
        <taxon>Bacteria</taxon>
        <taxon>Bacillati</taxon>
        <taxon>Actinomycetota</taxon>
        <taxon>Actinomycetes</taxon>
        <taxon>Micromonosporales</taxon>
        <taxon>Micromonosporaceae</taxon>
        <taxon>Micromonospora</taxon>
    </lineage>
</organism>
<keyword evidence="1" id="KW-1133">Transmembrane helix</keyword>
<proteinExistence type="predicted"/>
<dbReference type="EC" id="3.4.23.43" evidence="3"/>
<reference evidence="4" key="1">
    <citation type="journal article" date="2019" name="Int. J. Syst. Evol. Microbiol.">
        <title>The Global Catalogue of Microorganisms (GCM) 10K type strain sequencing project: providing services to taxonomists for standard genome sequencing and annotation.</title>
        <authorList>
            <consortium name="The Broad Institute Genomics Platform"/>
            <consortium name="The Broad Institute Genome Sequencing Center for Infectious Disease"/>
            <person name="Wu L."/>
            <person name="Ma J."/>
        </authorList>
    </citation>
    <scope>NUCLEOTIDE SEQUENCE [LARGE SCALE GENOMIC DNA]</scope>
    <source>
        <strain evidence="4">CGMCC 4.7173</strain>
    </source>
</reference>
<dbReference type="InterPro" id="IPR000045">
    <property type="entry name" value="Prepilin_IV_endopep_pep"/>
</dbReference>
<feature type="domain" description="Prepilin type IV endopeptidase peptidase" evidence="2">
    <location>
        <begin position="41"/>
        <end position="138"/>
    </location>
</feature>
<dbReference type="Proteomes" id="UP001596207">
    <property type="component" value="Unassembled WGS sequence"/>
</dbReference>
<dbReference type="EMBL" id="JBHSQQ010000001">
    <property type="protein sequence ID" value="MFC5939956.1"/>
    <property type="molecule type" value="Genomic_DNA"/>
</dbReference>
<keyword evidence="3" id="KW-0378">Hydrolase</keyword>
<gene>
    <name evidence="3" type="ORF">ACFPZ4_00475</name>
</gene>
<keyword evidence="1" id="KW-0472">Membrane</keyword>
<evidence type="ECO:0000256" key="1">
    <source>
        <dbReference type="SAM" id="Phobius"/>
    </source>
</evidence>
<dbReference type="RefSeq" id="WP_353902539.1">
    <property type="nucleotide sequence ID" value="NZ_CP158970.1"/>
</dbReference>
<feature type="transmembrane region" description="Helical" evidence="1">
    <location>
        <begin position="59"/>
        <end position="77"/>
    </location>
</feature>
<keyword evidence="4" id="KW-1185">Reference proteome</keyword>
<evidence type="ECO:0000313" key="3">
    <source>
        <dbReference type="EMBL" id="MFC5939956.1"/>
    </source>
</evidence>
<protein>
    <submittedName>
        <fullName evidence="3">Prepilin peptidase</fullName>
        <ecNumber evidence="3">3.4.23.43</ecNumber>
    </submittedName>
</protein>
<feature type="transmembrane region" description="Helical" evidence="1">
    <location>
        <begin position="29"/>
        <end position="52"/>
    </location>
</feature>
<feature type="transmembrane region" description="Helical" evidence="1">
    <location>
        <begin position="83"/>
        <end position="104"/>
    </location>
</feature>
<evidence type="ECO:0000313" key="4">
    <source>
        <dbReference type="Proteomes" id="UP001596207"/>
    </source>
</evidence>
<dbReference type="Pfam" id="PF01478">
    <property type="entry name" value="Peptidase_A24"/>
    <property type="match status" value="1"/>
</dbReference>
<keyword evidence="1" id="KW-0812">Transmembrane</keyword>
<feature type="transmembrane region" description="Helical" evidence="1">
    <location>
        <begin position="158"/>
        <end position="175"/>
    </location>
</feature>
<comment type="caution">
    <text evidence="3">The sequence shown here is derived from an EMBL/GenBank/DDBJ whole genome shotgun (WGS) entry which is preliminary data.</text>
</comment>